<name>A0A284QUV6_ARMOS</name>
<keyword evidence="3" id="KW-1185">Reference proteome</keyword>
<organism evidence="2 3">
    <name type="scientific">Armillaria ostoyae</name>
    <name type="common">Armillaria root rot fungus</name>
    <dbReference type="NCBI Taxonomy" id="47428"/>
    <lineage>
        <taxon>Eukaryota</taxon>
        <taxon>Fungi</taxon>
        <taxon>Dikarya</taxon>
        <taxon>Basidiomycota</taxon>
        <taxon>Agaricomycotina</taxon>
        <taxon>Agaricomycetes</taxon>
        <taxon>Agaricomycetidae</taxon>
        <taxon>Agaricales</taxon>
        <taxon>Marasmiineae</taxon>
        <taxon>Physalacriaceae</taxon>
        <taxon>Armillaria</taxon>
    </lineage>
</organism>
<proteinExistence type="predicted"/>
<gene>
    <name evidence="2" type="ORF">ARMOST_03548</name>
</gene>
<dbReference type="EMBL" id="FUEG01000002">
    <property type="protein sequence ID" value="SJL00236.1"/>
    <property type="molecule type" value="Genomic_DNA"/>
</dbReference>
<dbReference type="OrthoDB" id="3227715at2759"/>
<accession>A0A284QUV6</accession>
<sequence length="171" mass="18834">MEYDTSVRAVSPTSSIGSTCHDRTSDSDNELSQSAFEGKWEAKIGLGKQRVDEEKAECHVLFARPTTPNSEQSLYERILDNLRCEVDQIRDSEIFEQNMPFGPQDTLDQPSTNDVEEILRNMMSGSSLSTTTSRTGWADDSNHSFATFGSSVRASSSAAGKRDKGSRRLAG</sequence>
<protein>
    <submittedName>
        <fullName evidence="2">Uncharacterized protein</fullName>
    </submittedName>
</protein>
<feature type="compositionally biased region" description="Low complexity" evidence="1">
    <location>
        <begin position="150"/>
        <end position="159"/>
    </location>
</feature>
<evidence type="ECO:0000313" key="3">
    <source>
        <dbReference type="Proteomes" id="UP000219338"/>
    </source>
</evidence>
<feature type="region of interest" description="Disordered" evidence="1">
    <location>
        <begin position="150"/>
        <end position="171"/>
    </location>
</feature>
<dbReference type="OMA" id="KWEAKIG"/>
<reference evidence="3" key="1">
    <citation type="journal article" date="2017" name="Nat. Ecol. Evol.">
        <title>Genome expansion and lineage-specific genetic innovations in the forest pathogenic fungi Armillaria.</title>
        <authorList>
            <person name="Sipos G."/>
            <person name="Prasanna A.N."/>
            <person name="Walter M.C."/>
            <person name="O'Connor E."/>
            <person name="Balint B."/>
            <person name="Krizsan K."/>
            <person name="Kiss B."/>
            <person name="Hess J."/>
            <person name="Varga T."/>
            <person name="Slot J."/>
            <person name="Riley R."/>
            <person name="Boka B."/>
            <person name="Rigling D."/>
            <person name="Barry K."/>
            <person name="Lee J."/>
            <person name="Mihaltcheva S."/>
            <person name="LaButti K."/>
            <person name="Lipzen A."/>
            <person name="Waldron R."/>
            <person name="Moloney N.M."/>
            <person name="Sperisen C."/>
            <person name="Kredics L."/>
            <person name="Vagvoelgyi C."/>
            <person name="Patrignani A."/>
            <person name="Fitzpatrick D."/>
            <person name="Nagy I."/>
            <person name="Doyle S."/>
            <person name="Anderson J.B."/>
            <person name="Grigoriev I.V."/>
            <person name="Gueldener U."/>
            <person name="Muensterkoetter M."/>
            <person name="Nagy L.G."/>
        </authorList>
    </citation>
    <scope>NUCLEOTIDE SEQUENCE [LARGE SCALE GENOMIC DNA]</scope>
    <source>
        <strain evidence="3">C18/9</strain>
    </source>
</reference>
<dbReference type="Proteomes" id="UP000219338">
    <property type="component" value="Unassembled WGS sequence"/>
</dbReference>
<evidence type="ECO:0000313" key="2">
    <source>
        <dbReference type="EMBL" id="SJL00236.1"/>
    </source>
</evidence>
<dbReference type="STRING" id="47428.A0A284QUV6"/>
<dbReference type="AlphaFoldDB" id="A0A284QUV6"/>
<feature type="region of interest" description="Disordered" evidence="1">
    <location>
        <begin position="1"/>
        <end position="33"/>
    </location>
</feature>
<evidence type="ECO:0000256" key="1">
    <source>
        <dbReference type="SAM" id="MobiDB-lite"/>
    </source>
</evidence>
<feature type="compositionally biased region" description="Low complexity" evidence="1">
    <location>
        <begin position="124"/>
        <end position="136"/>
    </location>
</feature>
<feature type="region of interest" description="Disordered" evidence="1">
    <location>
        <begin position="123"/>
        <end position="142"/>
    </location>
</feature>